<dbReference type="GO" id="GO:0006869">
    <property type="term" value="P:lipid transport"/>
    <property type="evidence" value="ECO:0007669"/>
    <property type="project" value="UniProtKB-KW"/>
</dbReference>
<dbReference type="PROSITE" id="PS50004">
    <property type="entry name" value="C2"/>
    <property type="match status" value="1"/>
</dbReference>
<keyword evidence="3" id="KW-0813">Transport</keyword>
<dbReference type="CDD" id="cd00030">
    <property type="entry name" value="C2"/>
    <property type="match status" value="1"/>
</dbReference>
<keyword evidence="10" id="KW-0446">Lipid-binding</keyword>
<keyword evidence="5" id="KW-0479">Metal-binding</keyword>
<evidence type="ECO:0000256" key="12">
    <source>
        <dbReference type="SAM" id="MobiDB-lite"/>
    </source>
</evidence>
<dbReference type="InterPro" id="IPR039010">
    <property type="entry name" value="Synaptotagmin_SMP"/>
</dbReference>
<dbReference type="InterPro" id="IPR045050">
    <property type="entry name" value="Synaptotagmin_plant"/>
</dbReference>
<feature type="domain" description="C2" evidence="14">
    <location>
        <begin position="240"/>
        <end position="357"/>
    </location>
</feature>
<dbReference type="InterPro" id="IPR031468">
    <property type="entry name" value="SMP_LBD"/>
</dbReference>
<dbReference type="PROSITE" id="PS51847">
    <property type="entry name" value="SMP"/>
    <property type="match status" value="1"/>
</dbReference>
<evidence type="ECO:0007829" key="18">
    <source>
        <dbReference type="PeptideAtlas" id="A0A804Q661"/>
    </source>
</evidence>
<dbReference type="OrthoDB" id="67700at2759"/>
<evidence type="ECO:0000313" key="17">
    <source>
        <dbReference type="Proteomes" id="UP000007305"/>
    </source>
</evidence>
<feature type="domain" description="SMP-LTD" evidence="15">
    <location>
        <begin position="66"/>
        <end position="243"/>
    </location>
</feature>
<evidence type="ECO:0000256" key="13">
    <source>
        <dbReference type="SAM" id="Phobius"/>
    </source>
</evidence>
<dbReference type="Gramene" id="Zm00001eb305750_T001">
    <property type="protein sequence ID" value="Zm00001eb305750_P001"/>
    <property type="gene ID" value="Zm00001eb305750"/>
</dbReference>
<dbReference type="GO" id="GO:0046872">
    <property type="term" value="F:metal ion binding"/>
    <property type="evidence" value="ECO:0007669"/>
    <property type="project" value="UniProtKB-KW"/>
</dbReference>
<comment type="subcellular location">
    <subcellularLocation>
        <location evidence="1">Membrane</location>
        <topology evidence="1">Single-pass membrane protein</topology>
    </subcellularLocation>
</comment>
<evidence type="ECO:0000259" key="14">
    <source>
        <dbReference type="PROSITE" id="PS50004"/>
    </source>
</evidence>
<evidence type="ECO:0000256" key="4">
    <source>
        <dbReference type="ARBA" id="ARBA00022692"/>
    </source>
</evidence>
<dbReference type="AlphaFoldDB" id="A0A804Q661"/>
<evidence type="ECO:0000256" key="6">
    <source>
        <dbReference type="ARBA" id="ARBA00022737"/>
    </source>
</evidence>
<dbReference type="EnsemblPlants" id="Zm00001eb305750_T001">
    <property type="protein sequence ID" value="Zm00001eb305750_P001"/>
    <property type="gene ID" value="Zm00001eb305750"/>
</dbReference>
<feature type="region of interest" description="Disordered" evidence="12">
    <location>
        <begin position="473"/>
        <end position="496"/>
    </location>
</feature>
<keyword evidence="7" id="KW-0106">Calcium</keyword>
<keyword evidence="6" id="KW-0677">Repeat</keyword>
<comment type="similarity">
    <text evidence="2">Belongs to the synaptotagmin family.</text>
</comment>
<dbReference type="Pfam" id="PF00168">
    <property type="entry name" value="C2"/>
    <property type="match status" value="1"/>
</dbReference>
<dbReference type="SUPFAM" id="SSF49562">
    <property type="entry name" value="C2 domain (Calcium/lipid-binding domain, CaLB)"/>
    <property type="match status" value="1"/>
</dbReference>
<dbReference type="Pfam" id="PF17047">
    <property type="entry name" value="SMP_LBD"/>
    <property type="match status" value="1"/>
</dbReference>
<dbReference type="InterPro" id="IPR035892">
    <property type="entry name" value="C2_domain_sf"/>
</dbReference>
<dbReference type="SMART" id="SM00239">
    <property type="entry name" value="C2"/>
    <property type="match status" value="1"/>
</dbReference>
<dbReference type="GO" id="GO:0005737">
    <property type="term" value="C:cytoplasm"/>
    <property type="evidence" value="ECO:0007669"/>
    <property type="project" value="UniProtKB-ARBA"/>
</dbReference>
<evidence type="ECO:0000313" key="16">
    <source>
        <dbReference type="EnsemblPlants" id="Zm00001eb305750_P001"/>
    </source>
</evidence>
<proteinExistence type="evidence at protein level"/>
<protein>
    <recommendedName>
        <fullName evidence="19">Calcium-dependent lipid-binding (CaLB domain) family protein</fullName>
    </recommendedName>
</protein>
<dbReference type="PANTHER" id="PTHR10774">
    <property type="entry name" value="EXTENDED SYNAPTOTAGMIN-RELATED"/>
    <property type="match status" value="1"/>
</dbReference>
<dbReference type="GO" id="GO:0012505">
    <property type="term" value="C:endomembrane system"/>
    <property type="evidence" value="ECO:0007669"/>
    <property type="project" value="UniProtKB-ARBA"/>
</dbReference>
<organism evidence="16 17">
    <name type="scientific">Zea mays</name>
    <name type="common">Maize</name>
    <dbReference type="NCBI Taxonomy" id="4577"/>
    <lineage>
        <taxon>Eukaryota</taxon>
        <taxon>Viridiplantae</taxon>
        <taxon>Streptophyta</taxon>
        <taxon>Embryophyta</taxon>
        <taxon>Tracheophyta</taxon>
        <taxon>Spermatophyta</taxon>
        <taxon>Magnoliopsida</taxon>
        <taxon>Liliopsida</taxon>
        <taxon>Poales</taxon>
        <taxon>Poaceae</taxon>
        <taxon>PACMAD clade</taxon>
        <taxon>Panicoideae</taxon>
        <taxon>Andropogonodae</taxon>
        <taxon>Andropogoneae</taxon>
        <taxon>Tripsacinae</taxon>
        <taxon>Zea</taxon>
    </lineage>
</organism>
<evidence type="ECO:0000256" key="2">
    <source>
        <dbReference type="ARBA" id="ARBA00006996"/>
    </source>
</evidence>
<keyword evidence="4 13" id="KW-0812">Transmembrane</keyword>
<accession>A0A804Q661</accession>
<evidence type="ECO:0000256" key="11">
    <source>
        <dbReference type="ARBA" id="ARBA00023136"/>
    </source>
</evidence>
<dbReference type="Gene3D" id="2.60.40.150">
    <property type="entry name" value="C2 domain"/>
    <property type="match status" value="1"/>
</dbReference>
<keyword evidence="18" id="KW-1267">Proteomics identification</keyword>
<name>A0A804Q661_MAIZE</name>
<gene>
    <name evidence="16" type="primary">LOC100384434</name>
</gene>
<evidence type="ECO:0000256" key="1">
    <source>
        <dbReference type="ARBA" id="ARBA00004167"/>
    </source>
</evidence>
<evidence type="ECO:0000256" key="10">
    <source>
        <dbReference type="ARBA" id="ARBA00023121"/>
    </source>
</evidence>
<keyword evidence="9" id="KW-0445">Lipid transport</keyword>
<evidence type="ECO:0008006" key="19">
    <source>
        <dbReference type="Google" id="ProtNLM"/>
    </source>
</evidence>
<feature type="compositionally biased region" description="Polar residues" evidence="12">
    <location>
        <begin position="474"/>
        <end position="496"/>
    </location>
</feature>
<keyword evidence="11 13" id="KW-0472">Membrane</keyword>
<feature type="transmembrane region" description="Helical" evidence="13">
    <location>
        <begin position="6"/>
        <end position="25"/>
    </location>
</feature>
<dbReference type="InterPro" id="IPR000008">
    <property type="entry name" value="C2_dom"/>
</dbReference>
<dbReference type="GO" id="GO:0008289">
    <property type="term" value="F:lipid binding"/>
    <property type="evidence" value="ECO:0007669"/>
    <property type="project" value="UniProtKB-KW"/>
</dbReference>
<dbReference type="Proteomes" id="UP000007305">
    <property type="component" value="Chromosome 7"/>
</dbReference>
<dbReference type="PANTHER" id="PTHR10774:SF190">
    <property type="entry name" value="C2 CALCIUM_LIPID-BINDING ENDONUCLEASE_EXONUCLEASE_PHOSPHATASE-RELATED"/>
    <property type="match status" value="1"/>
</dbReference>
<evidence type="ECO:0000256" key="3">
    <source>
        <dbReference type="ARBA" id="ARBA00022448"/>
    </source>
</evidence>
<reference evidence="16" key="2">
    <citation type="submission" date="2019-07" db="EMBL/GenBank/DDBJ databases">
        <authorList>
            <person name="Seetharam A."/>
            <person name="Woodhouse M."/>
            <person name="Cannon E."/>
        </authorList>
    </citation>
    <scope>NUCLEOTIDE SEQUENCE [LARGE SCALE GENOMIC DNA]</scope>
    <source>
        <strain evidence="16">cv. B73</strain>
    </source>
</reference>
<dbReference type="FunFam" id="2.60.40.150:FF:000130">
    <property type="entry name" value="synaptotagmin-4 isoform X1"/>
    <property type="match status" value="1"/>
</dbReference>
<reference evidence="17" key="1">
    <citation type="submission" date="2015-12" db="EMBL/GenBank/DDBJ databases">
        <title>Update maize B73 reference genome by single molecule sequencing technologies.</title>
        <authorList>
            <consortium name="Maize Genome Sequencing Project"/>
            <person name="Ware D."/>
        </authorList>
    </citation>
    <scope>NUCLEOTIDE SEQUENCE [LARGE SCALE GENOMIC DNA]</scope>
    <source>
        <strain evidence="17">cv. B73</strain>
    </source>
</reference>
<keyword evidence="17" id="KW-1185">Reference proteome</keyword>
<sequence>MGLISGMMMGVIVGVAIMAGWSRVMRRRSTKRIAKAADIKVLGSLSRDDLRKLCGDNFPEWISFPQFEQVKWLNKHLSKLWPFVVEAATVVVKESVEPLLDDYRPPGIKSLKFSKFSLGNVSPKIEGIRIQNLQPGQIIMDIDFRWGGNPSIILAVDAVVASLPIQVYTVIRVIFQLSEDIPCISAVVVALLADAKPKIQYTLKAIGGSLTAVPGLSDMIDDTVDSIVSDMLLWPHRHVVKLGVNVDTSDLELKPQGRLSVTVVKATSLRNKEMIGKSDPYVKLYVRPMFKVKTKVIDDDLNPEWNETFDLIVEDKETQSVIFEVYDEDKLQQDKRLGVAKLAVNTLESEITQDATLKLLHSLDPIKNKDTKDRGTLHLKVKYHPFTKEEQLEALEMEKQAIEERKRLKEAGIIGSTMDAVGSGVGFVGTGIGAGLGFVGSGIGAGAGLVTSGIGAVSSGLGKAGKFMGRTVTGPFSMSRKNGSSSTAPQHDQPSA</sequence>
<evidence type="ECO:0000256" key="5">
    <source>
        <dbReference type="ARBA" id="ARBA00022723"/>
    </source>
</evidence>
<evidence type="ECO:0000256" key="8">
    <source>
        <dbReference type="ARBA" id="ARBA00022989"/>
    </source>
</evidence>
<evidence type="ECO:0000259" key="15">
    <source>
        <dbReference type="PROSITE" id="PS51847"/>
    </source>
</evidence>
<dbReference type="PRINTS" id="PR00360">
    <property type="entry name" value="C2DOMAIN"/>
</dbReference>
<keyword evidence="8 13" id="KW-1133">Transmembrane helix</keyword>
<evidence type="ECO:0000256" key="9">
    <source>
        <dbReference type="ARBA" id="ARBA00023055"/>
    </source>
</evidence>
<dbReference type="CDD" id="cd21677">
    <property type="entry name" value="SMP_SYT"/>
    <property type="match status" value="1"/>
</dbReference>
<evidence type="ECO:0000256" key="7">
    <source>
        <dbReference type="ARBA" id="ARBA00022837"/>
    </source>
</evidence>
<dbReference type="GO" id="GO:0016020">
    <property type="term" value="C:membrane"/>
    <property type="evidence" value="ECO:0007669"/>
    <property type="project" value="UniProtKB-SubCell"/>
</dbReference>
<reference evidence="16" key="3">
    <citation type="submission" date="2021-05" db="UniProtKB">
        <authorList>
            <consortium name="EnsemblPlants"/>
        </authorList>
    </citation>
    <scope>IDENTIFICATION</scope>
    <source>
        <strain evidence="16">cv. B73</strain>
    </source>
</reference>